<protein>
    <submittedName>
        <fullName evidence="4">ATP-binding cassette domain-containing protein</fullName>
    </submittedName>
</protein>
<dbReference type="SUPFAM" id="SSF52540">
    <property type="entry name" value="P-loop containing nucleoside triphosphate hydrolases"/>
    <property type="match status" value="2"/>
</dbReference>
<sequence>MSVESIVIATDLNKTFKAEQKDLDDVQALQGINMQIKTGQLTALVGPDGAGKTTFLRLIAGLYKPTTGSLKVLGMDVAKDPQSVQDRISYMPQKFGLYEDLSIQENLDLYADMHGVPMDVRKERFARLLKITDLARFTERPAGKLSGGMKQKLGLACTLVRSPELLLLDEPSVGVDPLSRRDLWIIIEQLVREENLSVILSTAYMDEAERCHEVYVMLDGQVLKQGTPDELTAQAQGQTWQVEPSPDMKARVLQAHLLDNQHYIADAVPKGNVVRFITRIESPSLPADLLPKGIVAEPRAAELEDAFMLLLHEAKHTQKTVLAQENLALDPSITLIENSDSPQVKTKQDVKQQLEKPVIVVKDLVRTFGDFTAVANTSFDVYRGEIFGLLGPNGAGKTTTFRMLCGLLPASSGVLEVAGMNLRTARAQARAKIGYVSQKFALYGNLSVLDNLKFFGGAYGLSGKHLKQQIDKALLQFELKPHAKSSDLPNGFKQRLSMAAALLHQPEIVFLDEPTSGVDPLARRSFWYTIGELANQGMTIIVTTHFMEEAEYCDRIAIQDAGKLLAIGTPQQIRGMAQLEGVNDMNSAFIAIVEQSRADMQAH</sequence>
<reference evidence="4" key="1">
    <citation type="submission" date="2022-09" db="EMBL/GenBank/DDBJ databases">
        <title>Intensive care unit water sources are persistently colonized with multi-drug resistant bacteria and are the site of extensive horizontal gene transfer of antibiotic resistance genes.</title>
        <authorList>
            <person name="Diorio-Toth L."/>
        </authorList>
    </citation>
    <scope>NUCLEOTIDE SEQUENCE</scope>
    <source>
        <strain evidence="4">GD03725</strain>
    </source>
</reference>
<dbReference type="InterPro" id="IPR003439">
    <property type="entry name" value="ABC_transporter-like_ATP-bd"/>
</dbReference>
<dbReference type="InterPro" id="IPR003593">
    <property type="entry name" value="AAA+_ATPase"/>
</dbReference>
<dbReference type="GO" id="GO:0016887">
    <property type="term" value="F:ATP hydrolysis activity"/>
    <property type="evidence" value="ECO:0007669"/>
    <property type="project" value="InterPro"/>
</dbReference>
<dbReference type="CDD" id="cd03263">
    <property type="entry name" value="ABC_subfamily_A"/>
    <property type="match status" value="1"/>
</dbReference>
<dbReference type="Proteomes" id="UP001161567">
    <property type="component" value="Unassembled WGS sequence"/>
</dbReference>
<dbReference type="InterPro" id="IPR027417">
    <property type="entry name" value="P-loop_NTPase"/>
</dbReference>
<dbReference type="PANTHER" id="PTHR43038:SF3">
    <property type="entry name" value="ABC TRANSPORTER G FAMILY MEMBER 20 ISOFORM X1"/>
    <property type="match status" value="1"/>
</dbReference>
<dbReference type="GO" id="GO:0005524">
    <property type="term" value="F:ATP binding"/>
    <property type="evidence" value="ECO:0007669"/>
    <property type="project" value="UniProtKB-KW"/>
</dbReference>
<dbReference type="InterPro" id="IPR017871">
    <property type="entry name" value="ABC_transporter-like_CS"/>
</dbReference>
<dbReference type="SMART" id="SM00382">
    <property type="entry name" value="AAA"/>
    <property type="match status" value="2"/>
</dbReference>
<keyword evidence="2 4" id="KW-0067">ATP-binding</keyword>
<comment type="caution">
    <text evidence="4">The sequence shown here is derived from an EMBL/GenBank/DDBJ whole genome shotgun (WGS) entry which is preliminary data.</text>
</comment>
<dbReference type="EMBL" id="JAOCIL010000001">
    <property type="protein sequence ID" value="MDH1438228.1"/>
    <property type="molecule type" value="Genomic_DNA"/>
</dbReference>
<organism evidence="4 5">
    <name type="scientific">Acinetobacter johnsonii</name>
    <dbReference type="NCBI Taxonomy" id="40214"/>
    <lineage>
        <taxon>Bacteria</taxon>
        <taxon>Pseudomonadati</taxon>
        <taxon>Pseudomonadota</taxon>
        <taxon>Gammaproteobacteria</taxon>
        <taxon>Moraxellales</taxon>
        <taxon>Moraxellaceae</taxon>
        <taxon>Acinetobacter</taxon>
    </lineage>
</organism>
<evidence type="ECO:0000256" key="2">
    <source>
        <dbReference type="ARBA" id="ARBA00022840"/>
    </source>
</evidence>
<evidence type="ECO:0000256" key="1">
    <source>
        <dbReference type="ARBA" id="ARBA00022741"/>
    </source>
</evidence>
<evidence type="ECO:0000313" key="4">
    <source>
        <dbReference type="EMBL" id="MDH1438228.1"/>
    </source>
</evidence>
<feature type="domain" description="ABC transporter" evidence="3">
    <location>
        <begin position="7"/>
        <end position="244"/>
    </location>
</feature>
<evidence type="ECO:0000259" key="3">
    <source>
        <dbReference type="PROSITE" id="PS50893"/>
    </source>
</evidence>
<accession>A0AA42QS03</accession>
<keyword evidence="1" id="KW-0547">Nucleotide-binding</keyword>
<dbReference type="PROSITE" id="PS00211">
    <property type="entry name" value="ABC_TRANSPORTER_1"/>
    <property type="match status" value="1"/>
</dbReference>
<evidence type="ECO:0000313" key="5">
    <source>
        <dbReference type="Proteomes" id="UP001161567"/>
    </source>
</evidence>
<proteinExistence type="predicted"/>
<dbReference type="Pfam" id="PF00005">
    <property type="entry name" value="ABC_tran"/>
    <property type="match status" value="2"/>
</dbReference>
<gene>
    <name evidence="4" type="ORF">N5I27_07480</name>
</gene>
<dbReference type="PROSITE" id="PS50893">
    <property type="entry name" value="ABC_TRANSPORTER_2"/>
    <property type="match status" value="2"/>
</dbReference>
<dbReference type="AlphaFoldDB" id="A0AA42QS03"/>
<dbReference type="RefSeq" id="WP_279746628.1">
    <property type="nucleotide sequence ID" value="NZ_JAOCIL010000001.1"/>
</dbReference>
<dbReference type="PANTHER" id="PTHR43038">
    <property type="entry name" value="ATP-BINDING CASSETTE, SUB-FAMILY H, MEMBER 1"/>
    <property type="match status" value="1"/>
</dbReference>
<dbReference type="Gene3D" id="3.40.50.300">
    <property type="entry name" value="P-loop containing nucleotide triphosphate hydrolases"/>
    <property type="match status" value="2"/>
</dbReference>
<feature type="domain" description="ABC transporter" evidence="3">
    <location>
        <begin position="359"/>
        <end position="586"/>
    </location>
</feature>
<name>A0AA42QS03_ACIJO</name>